<dbReference type="EMBL" id="CAAALY010050015">
    <property type="protein sequence ID" value="VEL21186.1"/>
    <property type="molecule type" value="Genomic_DNA"/>
</dbReference>
<organism evidence="2 3">
    <name type="scientific">Protopolystoma xenopodis</name>
    <dbReference type="NCBI Taxonomy" id="117903"/>
    <lineage>
        <taxon>Eukaryota</taxon>
        <taxon>Metazoa</taxon>
        <taxon>Spiralia</taxon>
        <taxon>Lophotrochozoa</taxon>
        <taxon>Platyhelminthes</taxon>
        <taxon>Monogenea</taxon>
        <taxon>Polyopisthocotylea</taxon>
        <taxon>Polystomatidea</taxon>
        <taxon>Polystomatidae</taxon>
        <taxon>Protopolystoma</taxon>
    </lineage>
</organism>
<evidence type="ECO:0000313" key="2">
    <source>
        <dbReference type="EMBL" id="VEL21186.1"/>
    </source>
</evidence>
<keyword evidence="3" id="KW-1185">Reference proteome</keyword>
<keyword evidence="1" id="KW-0175">Coiled coil</keyword>
<name>A0A3S5ADK6_9PLAT</name>
<reference evidence="2" key="1">
    <citation type="submission" date="2018-11" db="EMBL/GenBank/DDBJ databases">
        <authorList>
            <consortium name="Pathogen Informatics"/>
        </authorList>
    </citation>
    <scope>NUCLEOTIDE SEQUENCE</scope>
</reference>
<proteinExistence type="predicted"/>
<gene>
    <name evidence="2" type="ORF">PXEA_LOCUS14626</name>
</gene>
<comment type="caution">
    <text evidence="2">The sequence shown here is derived from an EMBL/GenBank/DDBJ whole genome shotgun (WGS) entry which is preliminary data.</text>
</comment>
<evidence type="ECO:0000313" key="3">
    <source>
        <dbReference type="Proteomes" id="UP000784294"/>
    </source>
</evidence>
<feature type="coiled-coil region" evidence="1">
    <location>
        <begin position="32"/>
        <end position="59"/>
    </location>
</feature>
<accession>A0A3S5ADK6</accession>
<sequence length="134" mass="14717">MRNLEQQLPSFEVAAPVTGTVCSPLPVACKGQSAMNEEMVAQLDRLNRLQRQYDVLRAAYLSALVCPSAGKPSESAFIDEAGTLRKNGSKCNKEIIAAWQSDGELRTQASVNRLLEEIARLHEENSVKTEQIDA</sequence>
<dbReference type="AlphaFoldDB" id="A0A3S5ADK6"/>
<dbReference type="Proteomes" id="UP000784294">
    <property type="component" value="Unassembled WGS sequence"/>
</dbReference>
<protein>
    <submittedName>
        <fullName evidence="2">Uncharacterized protein</fullName>
    </submittedName>
</protein>
<evidence type="ECO:0000256" key="1">
    <source>
        <dbReference type="SAM" id="Coils"/>
    </source>
</evidence>